<evidence type="ECO:0000256" key="2">
    <source>
        <dbReference type="ARBA" id="ARBA00012180"/>
    </source>
</evidence>
<dbReference type="PANTHER" id="PTHR37984">
    <property type="entry name" value="PROTEIN CBG26694"/>
    <property type="match status" value="1"/>
</dbReference>
<dbReference type="InterPro" id="IPR000477">
    <property type="entry name" value="RT_dom"/>
</dbReference>
<comment type="caution">
    <text evidence="5">The sequence shown here is derived from an EMBL/GenBank/DDBJ whole genome shotgun (WGS) entry which is preliminary data.</text>
</comment>
<sequence length="629" mass="69872">MVTASCQGATVTTSITHEHIYTLSPPFSAANAIEDAKIVPTFLSVMGARTFTLLRSLVQPAKPGEPVAIKGVMDVEVELNGQSATLPLYVVKGNYPALLGREWLETDRWCQKKTLGSVLFWKNMLRYSRMDWDRTIRICGDFKVAVNPVSSPDQYLLPLIDDLFAGPAGGQRFNKIDLCQAYLQMKVNETSKELLTIVTHKGLFRYQCLPFGVTSALSLFQRAMDQVLSGLAGLQCYLDDILVTGKTEAEHLSNLDSTLQHLKEYGLRVRKDKLEFFKQSVEYLGHVINADGPHKAQWCTGVPPAVREGPVAGHSKRQCSETLQKTRAVSAKAPSKVRAILEAPAPQNTSQLQSFIGLLNYYGRFINGLATLLKPLHQLLCSNQPWEWTQQCETTFQKAKKALVKSGALTHFNPYLLLQLACDASPYGVGAVISHIINTSHGTTKASPAFLMLKCLLRSGFDLLRPSTVKKVVTRQQQKQVHRRDIKAKRRLFHPGQNVLACNYTSGLKWVPATVIAQTGTVSYTVLTWDKFIWKRHLDQLLLGSTTDIEVSAATPNACSDTPVLQEVNVDTSPAPLEKAASQETENMPQMQNSENQPKMDCTSFPKSMSSAERCNPTRERRPPTRLDL</sequence>
<dbReference type="Pfam" id="PF00078">
    <property type="entry name" value="RVT_1"/>
    <property type="match status" value="1"/>
</dbReference>
<feature type="compositionally biased region" description="Polar residues" evidence="3">
    <location>
        <begin position="582"/>
        <end position="597"/>
    </location>
</feature>
<dbReference type="EMBL" id="JACTAM010000016">
    <property type="protein sequence ID" value="KAI2655662.1"/>
    <property type="molecule type" value="Genomic_DNA"/>
</dbReference>
<comment type="similarity">
    <text evidence="1">Belongs to the beta type-B retroviral polymerase family. HERV class-II K(HML-2) pol subfamily.</text>
</comment>
<dbReference type="CDD" id="cd01647">
    <property type="entry name" value="RT_LTR"/>
    <property type="match status" value="1"/>
</dbReference>
<dbReference type="Gene3D" id="3.30.70.270">
    <property type="match status" value="2"/>
</dbReference>
<dbReference type="PROSITE" id="PS50878">
    <property type="entry name" value="RT_POL"/>
    <property type="match status" value="1"/>
</dbReference>
<feature type="domain" description="Reverse transcriptase" evidence="4">
    <location>
        <begin position="1"/>
        <end position="288"/>
    </location>
</feature>
<organism evidence="5 6">
    <name type="scientific">Labeo rohita</name>
    <name type="common">Indian major carp</name>
    <name type="synonym">Cyprinus rohita</name>
    <dbReference type="NCBI Taxonomy" id="84645"/>
    <lineage>
        <taxon>Eukaryota</taxon>
        <taxon>Metazoa</taxon>
        <taxon>Chordata</taxon>
        <taxon>Craniata</taxon>
        <taxon>Vertebrata</taxon>
        <taxon>Euteleostomi</taxon>
        <taxon>Actinopterygii</taxon>
        <taxon>Neopterygii</taxon>
        <taxon>Teleostei</taxon>
        <taxon>Ostariophysi</taxon>
        <taxon>Cypriniformes</taxon>
        <taxon>Cyprinidae</taxon>
        <taxon>Labeoninae</taxon>
        <taxon>Labeonini</taxon>
        <taxon>Labeo</taxon>
    </lineage>
</organism>
<reference evidence="5 6" key="1">
    <citation type="submission" date="2022-01" db="EMBL/GenBank/DDBJ databases">
        <title>A high-quality chromosome-level genome assembly of rohu carp, Labeo rohita.</title>
        <authorList>
            <person name="Arick M.A. II"/>
            <person name="Hsu C.-Y."/>
            <person name="Magbanua Z."/>
            <person name="Pechanova O."/>
            <person name="Grover C."/>
            <person name="Miller E."/>
            <person name="Thrash A."/>
            <person name="Ezzel L."/>
            <person name="Alam S."/>
            <person name="Benzie J."/>
            <person name="Hamilton M."/>
            <person name="Karsi A."/>
            <person name="Lawrence M.L."/>
            <person name="Peterson D.G."/>
        </authorList>
    </citation>
    <scope>NUCLEOTIDE SEQUENCE [LARGE SCALE GENOMIC DNA]</scope>
    <source>
        <strain evidence="6">BAU-BD-2019</strain>
        <tissue evidence="5">Blood</tissue>
    </source>
</reference>
<dbReference type="SUPFAM" id="SSF56672">
    <property type="entry name" value="DNA/RNA polymerases"/>
    <property type="match status" value="1"/>
</dbReference>
<accession>A0ABQ8M0B0</accession>
<evidence type="ECO:0000256" key="3">
    <source>
        <dbReference type="SAM" id="MobiDB-lite"/>
    </source>
</evidence>
<dbReference type="Pfam" id="PF17919">
    <property type="entry name" value="RT_RNaseH_2"/>
    <property type="match status" value="1"/>
</dbReference>
<gene>
    <name evidence="5" type="ORF">H4Q32_024257</name>
</gene>
<dbReference type="InterPro" id="IPR043128">
    <property type="entry name" value="Rev_trsase/Diguanyl_cyclase"/>
</dbReference>
<feature type="compositionally biased region" description="Basic and acidic residues" evidence="3">
    <location>
        <begin position="616"/>
        <end position="629"/>
    </location>
</feature>
<dbReference type="InterPro" id="IPR043502">
    <property type="entry name" value="DNA/RNA_pol_sf"/>
</dbReference>
<dbReference type="Proteomes" id="UP000830375">
    <property type="component" value="Unassembled WGS sequence"/>
</dbReference>
<evidence type="ECO:0000259" key="4">
    <source>
        <dbReference type="PROSITE" id="PS50878"/>
    </source>
</evidence>
<dbReference type="EC" id="3.1.26.4" evidence="2"/>
<name>A0ABQ8M0B0_LABRO</name>
<evidence type="ECO:0000313" key="6">
    <source>
        <dbReference type="Proteomes" id="UP000830375"/>
    </source>
</evidence>
<evidence type="ECO:0000256" key="1">
    <source>
        <dbReference type="ARBA" id="ARBA00010879"/>
    </source>
</evidence>
<protein>
    <recommendedName>
        <fullName evidence="2">ribonuclease H</fullName>
        <ecNumber evidence="2">3.1.26.4</ecNumber>
    </recommendedName>
</protein>
<dbReference type="Gene3D" id="3.10.10.10">
    <property type="entry name" value="HIV Type 1 Reverse Transcriptase, subunit A, domain 1"/>
    <property type="match status" value="1"/>
</dbReference>
<keyword evidence="6" id="KW-1185">Reference proteome</keyword>
<feature type="region of interest" description="Disordered" evidence="3">
    <location>
        <begin position="577"/>
        <end position="629"/>
    </location>
</feature>
<proteinExistence type="inferred from homology"/>
<evidence type="ECO:0000313" key="5">
    <source>
        <dbReference type="EMBL" id="KAI2655662.1"/>
    </source>
</evidence>
<dbReference type="InterPro" id="IPR050951">
    <property type="entry name" value="Retrovirus_Pol_polyprotein"/>
</dbReference>
<dbReference type="InterPro" id="IPR041577">
    <property type="entry name" value="RT_RNaseH_2"/>
</dbReference>
<dbReference type="PANTHER" id="PTHR37984:SF13">
    <property type="entry name" value="RIBONUCLEASE H"/>
    <property type="match status" value="1"/>
</dbReference>